<dbReference type="Pfam" id="PF04303">
    <property type="entry name" value="PrpF"/>
    <property type="match status" value="1"/>
</dbReference>
<dbReference type="AlphaFoldDB" id="A0AAE8N5S2"/>
<evidence type="ECO:0000313" key="4">
    <source>
        <dbReference type="Proteomes" id="UP001187682"/>
    </source>
</evidence>
<evidence type="ECO:0000256" key="1">
    <source>
        <dbReference type="ARBA" id="ARBA00007673"/>
    </source>
</evidence>
<reference evidence="3" key="1">
    <citation type="submission" date="2018-03" db="EMBL/GenBank/DDBJ databases">
        <authorList>
            <person name="Guldener U."/>
        </authorList>
    </citation>
    <scope>NUCLEOTIDE SEQUENCE</scope>
</reference>
<comment type="caution">
    <text evidence="3">The sequence shown here is derived from an EMBL/GenBank/DDBJ whole genome shotgun (WGS) entry which is preliminary data.</text>
</comment>
<dbReference type="PANTHER" id="PTHR43709:SF2">
    <property type="entry name" value="DUF453 DOMAIN PROTEIN (AFU_ORTHOLOGUE AFUA_6G00360)"/>
    <property type="match status" value="1"/>
</dbReference>
<protein>
    <submittedName>
        <fullName evidence="3">Related to DUF453 domain protein</fullName>
    </submittedName>
</protein>
<dbReference type="Proteomes" id="UP001187682">
    <property type="component" value="Unassembled WGS sequence"/>
</dbReference>
<evidence type="ECO:0000256" key="2">
    <source>
        <dbReference type="ARBA" id="ARBA00023235"/>
    </source>
</evidence>
<sequence>MANVVPTALAVQQRVSSSIIPSSITRIPPGESGWRYLVGESAKRVLARPQTRQLSSTTHSFSQAQRSLPAAYYRGGTSRAIFFNREDLPRDREEWGPIFLGTIGSPDPYGRQLDGLGGGISSLSKICVVGPSDDPDADVDYTFVSIGVRDASVDYSSNCGNMSSAVGPYAVDTKMVWPALIKDAEGGAEVATVRIRNTNTGKLIHAKFPVVDGEAAASGDFSIDGVSGSAAPLQLDFIDPAGSRTGMLLPTGNPADEIDGVRATLIDAANPCCFVLASDLGVSGTVSPAEIDADEALLARLENIRRLAAVKMGLAETVDDVPGSVPKIAIVSAPRLSEAHIVVRAMSVGQPHKAIPITVALAVAAASKIPGTTVAENIVRAADDKSAGLVIAHASGQLTVAAEYDGHGHLSRASVFRTARRLMEGRVFWK</sequence>
<gene>
    <name evidence="3" type="ORF">DNG_08054</name>
</gene>
<dbReference type="PANTHER" id="PTHR43709">
    <property type="entry name" value="ACONITATE ISOMERASE-RELATED"/>
    <property type="match status" value="1"/>
</dbReference>
<keyword evidence="2" id="KW-0413">Isomerase</keyword>
<accession>A0AAE8N5S2</accession>
<name>A0AAE8N5S2_9PEZI</name>
<dbReference type="GO" id="GO:0016853">
    <property type="term" value="F:isomerase activity"/>
    <property type="evidence" value="ECO:0007669"/>
    <property type="project" value="UniProtKB-KW"/>
</dbReference>
<dbReference type="Gene3D" id="3.10.310.10">
    <property type="entry name" value="Diaminopimelate Epimerase, Chain A, domain 1"/>
    <property type="match status" value="2"/>
</dbReference>
<dbReference type="SUPFAM" id="SSF54506">
    <property type="entry name" value="Diaminopimelate epimerase-like"/>
    <property type="match status" value="2"/>
</dbReference>
<organism evidence="3 4">
    <name type="scientific">Cephalotrichum gorgonifer</name>
    <dbReference type="NCBI Taxonomy" id="2041049"/>
    <lineage>
        <taxon>Eukaryota</taxon>
        <taxon>Fungi</taxon>
        <taxon>Dikarya</taxon>
        <taxon>Ascomycota</taxon>
        <taxon>Pezizomycotina</taxon>
        <taxon>Sordariomycetes</taxon>
        <taxon>Hypocreomycetidae</taxon>
        <taxon>Microascales</taxon>
        <taxon>Microascaceae</taxon>
        <taxon>Cephalotrichum</taxon>
    </lineage>
</organism>
<proteinExistence type="inferred from homology"/>
<evidence type="ECO:0000313" key="3">
    <source>
        <dbReference type="EMBL" id="SPO05367.1"/>
    </source>
</evidence>
<comment type="similarity">
    <text evidence="1">Belongs to the PrpF family.</text>
</comment>
<dbReference type="InterPro" id="IPR007400">
    <property type="entry name" value="PrpF-like"/>
</dbReference>
<keyword evidence="4" id="KW-1185">Reference proteome</keyword>
<dbReference type="EMBL" id="ONZQ02000012">
    <property type="protein sequence ID" value="SPO05367.1"/>
    <property type="molecule type" value="Genomic_DNA"/>
</dbReference>